<feature type="transmembrane region" description="Helical" evidence="1">
    <location>
        <begin position="366"/>
        <end position="383"/>
    </location>
</feature>
<dbReference type="EMBL" id="JBIMSN010000034">
    <property type="protein sequence ID" value="MFH5228737.1"/>
    <property type="molecule type" value="Genomic_DNA"/>
</dbReference>
<evidence type="ECO:0000313" key="4">
    <source>
        <dbReference type="Proteomes" id="UP001609176"/>
    </source>
</evidence>
<evidence type="ECO:0000313" key="5">
    <source>
        <dbReference type="Proteomes" id="UP001609219"/>
    </source>
</evidence>
<evidence type="ECO:0000313" key="2">
    <source>
        <dbReference type="EMBL" id="MFH5228737.1"/>
    </source>
</evidence>
<organism evidence="3 4">
    <name type="scientific">Antrihabitans spumae</name>
    <dbReference type="NCBI Taxonomy" id="3373370"/>
    <lineage>
        <taxon>Bacteria</taxon>
        <taxon>Bacillati</taxon>
        <taxon>Actinomycetota</taxon>
        <taxon>Actinomycetes</taxon>
        <taxon>Mycobacteriales</taxon>
        <taxon>Nocardiaceae</taxon>
        <taxon>Antrihabitans</taxon>
    </lineage>
</organism>
<dbReference type="EMBL" id="JBIMSP010000017">
    <property type="protein sequence ID" value="MFH5242771.1"/>
    <property type="molecule type" value="Genomic_DNA"/>
</dbReference>
<keyword evidence="1" id="KW-0812">Transmembrane</keyword>
<keyword evidence="1" id="KW-1133">Transmembrane helix</keyword>
<keyword evidence="5" id="KW-1185">Reference proteome</keyword>
<evidence type="ECO:0000313" key="3">
    <source>
        <dbReference type="EMBL" id="MFH5242771.1"/>
    </source>
</evidence>
<dbReference type="Proteomes" id="UP001609176">
    <property type="component" value="Unassembled WGS sequence"/>
</dbReference>
<reference evidence="4 5" key="1">
    <citation type="submission" date="2024-10" db="EMBL/GenBank/DDBJ databases">
        <authorList>
            <person name="Riesco R."/>
        </authorList>
    </citation>
    <scope>NUCLEOTIDE SEQUENCE [LARGE SCALE GENOMIC DNA]</scope>
    <source>
        <strain evidence="3 4">NCIMB 15448</strain>
        <strain evidence="2 5">NCIMB 15450</strain>
    </source>
</reference>
<dbReference type="Proteomes" id="UP001609219">
    <property type="component" value="Unassembled WGS sequence"/>
</dbReference>
<proteinExistence type="predicted"/>
<feature type="transmembrane region" description="Helical" evidence="1">
    <location>
        <begin position="338"/>
        <end position="360"/>
    </location>
</feature>
<sequence length="492" mass="52513">MTDRSPKLDELVSPAVEAVLQRWHPIGVDQLVAIRHTSATDGRVAVVGDVDGVLHDELAKADPGLRFVDSPEAASVLVVRFDAAAPIGRTELELVTRSSAAGQPVVFALTGIDAHADWRIVRDRNIRLLGAHTARFGDARIWPVGGESAPTDLVRELGGVLGADPASARALQLRHATTAVVGEARRRIATKAADLRASTEAAALRNERTALVARRDGGRVESMAILRSQIQLARHELLHEVGNRVRSVNVGARTEIERADRTEVAEFPGRLDSIVTSVVAQTDESVVARVGAVQSAVLGRLEPTGVSGDASSYGLRLPSAPDLGAGPEPRRHGIEDRMMVLVGASAGFGIGRLAVAPLSIVPALDIASIPITLLLGGFAAWWLTRSRSLVADRAHLRQWTADVLVTLKSALEQRVVGAVVGAEADLADRVVRDSSARQILIDQEVARIDAEIRQLNARTTAQLASCERDLDVLGAQPPAEMEPRRVGVRRTV</sequence>
<keyword evidence="1" id="KW-0472">Membrane</keyword>
<dbReference type="RefSeq" id="WP_395124607.1">
    <property type="nucleotide sequence ID" value="NZ_JBIMSN010000034.1"/>
</dbReference>
<accession>A0ABW7KNX7</accession>
<gene>
    <name evidence="3" type="ORF">ACHIPV_12875</name>
    <name evidence="2" type="ORF">ACHIRB_09150</name>
</gene>
<protein>
    <submittedName>
        <fullName evidence="3">Uncharacterized protein</fullName>
    </submittedName>
</protein>
<evidence type="ECO:0000256" key="1">
    <source>
        <dbReference type="SAM" id="Phobius"/>
    </source>
</evidence>
<comment type="caution">
    <text evidence="3">The sequence shown here is derived from an EMBL/GenBank/DDBJ whole genome shotgun (WGS) entry which is preliminary data.</text>
</comment>
<name>A0ABW7KNX7_9NOCA</name>